<feature type="transmembrane region" description="Helical" evidence="1">
    <location>
        <begin position="30"/>
        <end position="48"/>
    </location>
</feature>
<dbReference type="RefSeq" id="WP_011838463.1">
    <property type="nucleotide sequence ID" value="NC_009033.1"/>
</dbReference>
<keyword evidence="3" id="KW-1185">Reference proteome</keyword>
<accession>A3DKW2</accession>
<dbReference type="EMBL" id="CP000575">
    <property type="protein sequence ID" value="ABN69272.1"/>
    <property type="molecule type" value="Genomic_DNA"/>
</dbReference>
<dbReference type="AlphaFoldDB" id="A3DKW2"/>
<organism evidence="2 3">
    <name type="scientific">Staphylothermus marinus (strain ATCC 43588 / DSM 3639 / JCM 9404 / F1)</name>
    <dbReference type="NCBI Taxonomy" id="399550"/>
    <lineage>
        <taxon>Archaea</taxon>
        <taxon>Thermoproteota</taxon>
        <taxon>Thermoprotei</taxon>
        <taxon>Desulfurococcales</taxon>
        <taxon>Desulfurococcaceae</taxon>
        <taxon>Staphylothermus</taxon>
    </lineage>
</organism>
<evidence type="ECO:0000313" key="2">
    <source>
        <dbReference type="EMBL" id="ABN69272.1"/>
    </source>
</evidence>
<dbReference type="KEGG" id="smr:Smar_0159"/>
<proteinExistence type="predicted"/>
<protein>
    <submittedName>
        <fullName evidence="2">Uncharacterized protein</fullName>
    </submittedName>
</protein>
<reference evidence="3" key="1">
    <citation type="journal article" date="2009" name="BMC Genomics">
        <title>The complete genome sequence of Staphylothermus marinus reveals differences in sulfur metabolism among heterotrophic Crenarchaeota.</title>
        <authorList>
            <person name="Anderson I.J."/>
            <person name="Dharmarajan L."/>
            <person name="Rodriguez J."/>
            <person name="Hooper S."/>
            <person name="Porat I."/>
            <person name="Ulrich L.E."/>
            <person name="Elkins J.G."/>
            <person name="Mavromatis K."/>
            <person name="Sun H."/>
            <person name="Land M."/>
            <person name="Lapidus A."/>
            <person name="Lucas S."/>
            <person name="Barry K."/>
            <person name="Huber H."/>
            <person name="Zhulin I.B."/>
            <person name="Whitman W.B."/>
            <person name="Mukhopadhyay B."/>
            <person name="Woese C."/>
            <person name="Bristow J."/>
            <person name="Kyrpides N."/>
        </authorList>
    </citation>
    <scope>NUCLEOTIDE SEQUENCE [LARGE SCALE GENOMIC DNA]</scope>
    <source>
        <strain evidence="3">ATCC 43588 / DSM 3639 / JCM 9404 / F1</strain>
    </source>
</reference>
<keyword evidence="1" id="KW-0472">Membrane</keyword>
<dbReference type="HOGENOM" id="CLU_1202664_0_0_2"/>
<dbReference type="GeneID" id="4907304"/>
<feature type="transmembrane region" description="Helical" evidence="1">
    <location>
        <begin position="54"/>
        <end position="76"/>
    </location>
</feature>
<keyword evidence="1" id="KW-0812">Transmembrane</keyword>
<evidence type="ECO:0000313" key="3">
    <source>
        <dbReference type="Proteomes" id="UP000000254"/>
    </source>
</evidence>
<dbReference type="eggNOG" id="arCOG12389">
    <property type="taxonomic scope" value="Archaea"/>
</dbReference>
<gene>
    <name evidence="2" type="ordered locus">Smar_0159</name>
</gene>
<evidence type="ECO:0000256" key="1">
    <source>
        <dbReference type="SAM" id="Phobius"/>
    </source>
</evidence>
<sequence>MSEVEDKWYIIKGLKPPIYVGLTRNGRKRIISLLYVLLAILIVFVFIAESSGLILQGLSMILLLLIIFGQGLLSLLPTRKKMLNLSDQKYIRGLLESIRDYVSKWSIPSNNIPVAAILSNGIYMYIYYSANAKLLITFVKPTMFFKIVQGKSIVKIKFIKQYGRRTWRNKGLIIGVIDAVFPHPEIRGMNIHIRGNAIKLSTPIEHEQIHEIISNFNKIVEQGGGIIWQ</sequence>
<reference evidence="2 3" key="2">
    <citation type="journal article" date="2009" name="Stand. Genomic Sci.">
        <title>Complete genome sequence of Staphylothermus marinus Stetter and Fiala 1986 type strain F1.</title>
        <authorList>
            <person name="Anderson I.J."/>
            <person name="Sun H."/>
            <person name="Lapidus A."/>
            <person name="Copeland A."/>
            <person name="Glavina Del Rio T."/>
            <person name="Tice H."/>
            <person name="Dalin E."/>
            <person name="Lucas S."/>
            <person name="Barry K."/>
            <person name="Land M."/>
            <person name="Richardson P."/>
            <person name="Huber H."/>
            <person name="Kyrpides N.C."/>
        </authorList>
    </citation>
    <scope>NUCLEOTIDE SEQUENCE [LARGE SCALE GENOMIC DNA]</scope>
    <source>
        <strain evidence="3">ATCC 43588 / DSM 3639 / JCM 9404 / F1</strain>
    </source>
</reference>
<keyword evidence="1" id="KW-1133">Transmembrane helix</keyword>
<dbReference type="STRING" id="399550.Smar_0159"/>
<dbReference type="Proteomes" id="UP000000254">
    <property type="component" value="Chromosome"/>
</dbReference>
<name>A3DKW2_STAMF</name>